<reference evidence="3" key="1">
    <citation type="submission" date="2024-04" db="EMBL/GenBank/DDBJ databases">
        <title>Phylogenomic analyses of a clade within the roseobacter group suggest taxonomic reassignments of species of the genera Aestuariivita, Citreicella, Loktanella, Nautella, Pelagibaca, Ruegeria, Thalassobius, Thiobacimonas and Tropicibacter, and the proposal o.</title>
        <authorList>
            <person name="Jeon C.O."/>
        </authorList>
    </citation>
    <scope>NUCLEOTIDE SEQUENCE [LARGE SCALE GENOMIC DNA]</scope>
    <source>
        <strain evidence="3">BS5-3</strain>
    </source>
</reference>
<evidence type="ECO:0000313" key="2">
    <source>
        <dbReference type="EMBL" id="WZC48397.1"/>
    </source>
</evidence>
<evidence type="ECO:0000313" key="3">
    <source>
        <dbReference type="Proteomes" id="UP001440612"/>
    </source>
</evidence>
<dbReference type="EMBL" id="CP150951">
    <property type="protein sequence ID" value="WZC48397.1"/>
    <property type="molecule type" value="Genomic_DNA"/>
</dbReference>
<evidence type="ECO:0000256" key="1">
    <source>
        <dbReference type="SAM" id="SignalP"/>
    </source>
</evidence>
<dbReference type="RefSeq" id="WP_341366513.1">
    <property type="nucleotide sequence ID" value="NZ_CP150951.2"/>
</dbReference>
<name>A0ABZ2V3B6_9RHOB</name>
<dbReference type="Proteomes" id="UP001440612">
    <property type="component" value="Chromosome"/>
</dbReference>
<gene>
    <name evidence="2" type="ORF">AABB29_16260</name>
</gene>
<feature type="signal peptide" evidence="1">
    <location>
        <begin position="1"/>
        <end position="33"/>
    </location>
</feature>
<organism evidence="2 3">
    <name type="scientific">Yoonia phaeophyticola</name>
    <dbReference type="NCBI Taxonomy" id="3137369"/>
    <lineage>
        <taxon>Bacteria</taxon>
        <taxon>Pseudomonadati</taxon>
        <taxon>Pseudomonadota</taxon>
        <taxon>Alphaproteobacteria</taxon>
        <taxon>Rhodobacterales</taxon>
        <taxon>Paracoccaceae</taxon>
        <taxon>Yoonia</taxon>
    </lineage>
</organism>
<keyword evidence="1" id="KW-0732">Signal</keyword>
<feature type="chain" id="PRO_5047196556" evidence="1">
    <location>
        <begin position="34"/>
        <end position="196"/>
    </location>
</feature>
<protein>
    <submittedName>
        <fullName evidence="2">Uncharacterized protein</fullName>
    </submittedName>
</protein>
<keyword evidence="3" id="KW-1185">Reference proteome</keyword>
<proteinExistence type="predicted"/>
<accession>A0ABZ2V3B6</accession>
<sequence>MAIESRNIGLLKKLYALLIALFSMAIAGSSAQAQTEDKTRTAAITIGGLNILIRASDQHSMTTLASQLNLLQNLDRGGEVVASPEVATLLIFAGNDLFIQDRLTDQYLDFDGVGFVQRLSQVRQGQSPCSQELLLTTVPGNMLLHTIDTSQLDDLATNECIAKAMISPWSNVQGERMEYTFANYVLTLIDRVTTTP</sequence>